<feature type="compositionally biased region" description="Basic residues" evidence="1">
    <location>
        <begin position="47"/>
        <end position="65"/>
    </location>
</feature>
<dbReference type="EMBL" id="WIXE01008241">
    <property type="protein sequence ID" value="KAK5979567.1"/>
    <property type="molecule type" value="Genomic_DNA"/>
</dbReference>
<protein>
    <recommendedName>
        <fullName evidence="2">CHD N-terminal domain-containing protein</fullName>
    </recommendedName>
</protein>
<evidence type="ECO:0000313" key="4">
    <source>
        <dbReference type="Proteomes" id="UP001331761"/>
    </source>
</evidence>
<dbReference type="Pfam" id="PF08073">
    <property type="entry name" value="CHDNT"/>
    <property type="match status" value="1"/>
</dbReference>
<accession>A0AAN8FIP3</accession>
<organism evidence="3 4">
    <name type="scientific">Trichostrongylus colubriformis</name>
    <name type="common">Black scour worm</name>
    <dbReference type="NCBI Taxonomy" id="6319"/>
    <lineage>
        <taxon>Eukaryota</taxon>
        <taxon>Metazoa</taxon>
        <taxon>Ecdysozoa</taxon>
        <taxon>Nematoda</taxon>
        <taxon>Chromadorea</taxon>
        <taxon>Rhabditida</taxon>
        <taxon>Rhabditina</taxon>
        <taxon>Rhabditomorpha</taxon>
        <taxon>Strongyloidea</taxon>
        <taxon>Trichostrongylidae</taxon>
        <taxon>Trichostrongylus</taxon>
    </lineage>
</organism>
<feature type="compositionally biased region" description="Acidic residues" evidence="1">
    <location>
        <begin position="1"/>
        <end position="42"/>
    </location>
</feature>
<name>A0AAN8FIP3_TRICO</name>
<dbReference type="AlphaFoldDB" id="A0AAN8FIP3"/>
<evidence type="ECO:0000259" key="2">
    <source>
        <dbReference type="Pfam" id="PF08073"/>
    </source>
</evidence>
<gene>
    <name evidence="3" type="ORF">GCK32_003742</name>
</gene>
<feature type="region of interest" description="Disordered" evidence="1">
    <location>
        <begin position="1"/>
        <end position="77"/>
    </location>
</feature>
<feature type="domain" description="CHD N-terminal" evidence="2">
    <location>
        <begin position="89"/>
        <end position="123"/>
    </location>
</feature>
<reference evidence="3 4" key="1">
    <citation type="submission" date="2019-10" db="EMBL/GenBank/DDBJ databases">
        <title>Assembly and Annotation for the nematode Trichostrongylus colubriformis.</title>
        <authorList>
            <person name="Martin J."/>
        </authorList>
    </citation>
    <scope>NUCLEOTIDE SEQUENCE [LARGE SCALE GENOMIC DNA]</scope>
    <source>
        <strain evidence="3">G859</strain>
        <tissue evidence="3">Whole worm</tissue>
    </source>
</reference>
<evidence type="ECO:0000256" key="1">
    <source>
        <dbReference type="SAM" id="MobiDB-lite"/>
    </source>
</evidence>
<comment type="caution">
    <text evidence="3">The sequence shown here is derived from an EMBL/GenBank/DDBJ whole genome shotgun (WGS) entry which is preliminary data.</text>
</comment>
<dbReference type="InterPro" id="IPR012958">
    <property type="entry name" value="CHD_N"/>
</dbReference>
<proteinExistence type="predicted"/>
<dbReference type="Proteomes" id="UP001331761">
    <property type="component" value="Unassembled WGS sequence"/>
</dbReference>
<keyword evidence="4" id="KW-1185">Reference proteome</keyword>
<evidence type="ECO:0000313" key="3">
    <source>
        <dbReference type="EMBL" id="KAK5979567.1"/>
    </source>
</evidence>
<sequence>MAEMEPTTEEMVEEEPMEEDSLLTNEADDADMGEGMDEEQEEFDKTKKSKKGSRGRKSKGSRRKSEHPDPATASSADMCTALDIQDVTIEYTEEDYSSITSLKSFIHRVRPAILEVNPKCNATTVVV</sequence>